<dbReference type="Pfam" id="PF16944">
    <property type="entry name" value="KCH"/>
    <property type="match status" value="1"/>
</dbReference>
<feature type="region of interest" description="Disordered" evidence="1">
    <location>
        <begin position="308"/>
        <end position="347"/>
    </location>
</feature>
<dbReference type="Proteomes" id="UP000774326">
    <property type="component" value="Unassembled WGS sequence"/>
</dbReference>
<sequence>MGILWFGSSWEREVDNNRFDLIDVDQFKNYRVKTLFNYLVLWCLLILKTVLFGVDIYTCVKLLAFNEWTSEVTPFLSFKISKWLFAGCIIASVVFVIYDASKGIKIFASKNISLTYTNSFARILRSITSYKKFCLLNEINPSSGFDKIAFFTYFQIIGCKRLLVADSPRQVINALTLYSVLHVRSGFISAIKEISTTSKNEAVILYSMTISFFIWIFFISEFAVACVFTIPVYYDVLHVQRFQTLRQYVCIQVNNTVRKLARGHQKKNLEKLAKENMKKNYHPRLPDIEPITPGTGFVPKPYRLRSNNSTFDSSNEKPPVISKTTTFDSERNPFTDRHQIRKPPSQHSIALSQPAQVYQSKTSLASHFVEPKSFYQTQHNFSSGSVDSLVFGGNNSTVEDFSYPERFDSRANLLQHRPSTAKLSAERTGSFPERFDSLKDRSSSDTTSEKTKSNSPYMSPVFPYDQDKSKERKWIEEESGTHNDPFESLSDFEGEEEEEEEEVDDFDTSMHYHQSYPEESHADRMKRVRESLVTRVREMQDEDYSRFKPDSPIIPVQTYNQKSKKKIKQKR</sequence>
<dbReference type="GO" id="GO:0005886">
    <property type="term" value="C:plasma membrane"/>
    <property type="evidence" value="ECO:0007669"/>
    <property type="project" value="InterPro"/>
</dbReference>
<proteinExistence type="predicted"/>
<evidence type="ECO:0000256" key="2">
    <source>
        <dbReference type="SAM" id="Phobius"/>
    </source>
</evidence>
<accession>A0A9P8TKC2</accession>
<reference evidence="3" key="1">
    <citation type="journal article" date="2021" name="Open Biol.">
        <title>Shared evolutionary footprints suggest mitochondrial oxidative damage underlies multiple complex I losses in fungi.</title>
        <authorList>
            <person name="Schikora-Tamarit M.A."/>
            <person name="Marcet-Houben M."/>
            <person name="Nosek J."/>
            <person name="Gabaldon T."/>
        </authorList>
    </citation>
    <scope>NUCLEOTIDE SEQUENCE</scope>
    <source>
        <strain evidence="3">CBS2887</strain>
    </source>
</reference>
<dbReference type="OrthoDB" id="2128042at2759"/>
<name>A0A9P8TKC2_WICPI</name>
<feature type="region of interest" description="Disordered" evidence="1">
    <location>
        <begin position="540"/>
        <end position="571"/>
    </location>
</feature>
<feature type="region of interest" description="Disordered" evidence="1">
    <location>
        <begin position="418"/>
        <end position="527"/>
    </location>
</feature>
<feature type="compositionally biased region" description="Acidic residues" evidence="1">
    <location>
        <begin position="490"/>
        <end position="507"/>
    </location>
</feature>
<protein>
    <submittedName>
        <fullName evidence="3">Uncharacterized protein</fullName>
    </submittedName>
</protein>
<feature type="compositionally biased region" description="Basic residues" evidence="1">
    <location>
        <begin position="562"/>
        <end position="571"/>
    </location>
</feature>
<reference evidence="3" key="2">
    <citation type="submission" date="2021-01" db="EMBL/GenBank/DDBJ databases">
        <authorList>
            <person name="Schikora-Tamarit M.A."/>
        </authorList>
    </citation>
    <scope>NUCLEOTIDE SEQUENCE</scope>
    <source>
        <strain evidence="3">CBS2887</strain>
    </source>
</reference>
<dbReference type="AlphaFoldDB" id="A0A9P8TKC2"/>
<feature type="compositionally biased region" description="Basic and acidic residues" evidence="1">
    <location>
        <begin position="516"/>
        <end position="527"/>
    </location>
</feature>
<feature type="transmembrane region" description="Helical" evidence="2">
    <location>
        <begin position="83"/>
        <end position="100"/>
    </location>
</feature>
<evidence type="ECO:0000313" key="4">
    <source>
        <dbReference type="Proteomes" id="UP000774326"/>
    </source>
</evidence>
<evidence type="ECO:0000256" key="1">
    <source>
        <dbReference type="SAM" id="MobiDB-lite"/>
    </source>
</evidence>
<feature type="compositionally biased region" description="Basic and acidic residues" evidence="1">
    <location>
        <begin position="540"/>
        <end position="549"/>
    </location>
</feature>
<dbReference type="GO" id="GO:0015079">
    <property type="term" value="F:potassium ion transmembrane transporter activity"/>
    <property type="evidence" value="ECO:0007669"/>
    <property type="project" value="InterPro"/>
</dbReference>
<dbReference type="EMBL" id="JAEUBG010004405">
    <property type="protein sequence ID" value="KAH3681501.1"/>
    <property type="molecule type" value="Genomic_DNA"/>
</dbReference>
<keyword evidence="2" id="KW-0472">Membrane</keyword>
<feature type="transmembrane region" description="Helical" evidence="2">
    <location>
        <begin position="212"/>
        <end position="234"/>
    </location>
</feature>
<feature type="compositionally biased region" description="Basic and acidic residues" evidence="1">
    <location>
        <begin position="465"/>
        <end position="485"/>
    </location>
</feature>
<keyword evidence="2" id="KW-1133">Transmembrane helix</keyword>
<dbReference type="InterPro" id="IPR031606">
    <property type="entry name" value="Kch1/2"/>
</dbReference>
<keyword evidence="2" id="KW-0812">Transmembrane</keyword>
<comment type="caution">
    <text evidence="3">The sequence shown here is derived from an EMBL/GenBank/DDBJ whole genome shotgun (WGS) entry which is preliminary data.</text>
</comment>
<organism evidence="3 4">
    <name type="scientific">Wickerhamomyces pijperi</name>
    <name type="common">Yeast</name>
    <name type="synonym">Pichia pijperi</name>
    <dbReference type="NCBI Taxonomy" id="599730"/>
    <lineage>
        <taxon>Eukaryota</taxon>
        <taxon>Fungi</taxon>
        <taxon>Dikarya</taxon>
        <taxon>Ascomycota</taxon>
        <taxon>Saccharomycotina</taxon>
        <taxon>Saccharomycetes</taxon>
        <taxon>Phaffomycetales</taxon>
        <taxon>Wickerhamomycetaceae</taxon>
        <taxon>Wickerhamomyces</taxon>
    </lineage>
</organism>
<feature type="compositionally biased region" description="Basic and acidic residues" evidence="1">
    <location>
        <begin position="433"/>
        <end position="452"/>
    </location>
</feature>
<keyword evidence="4" id="KW-1185">Reference proteome</keyword>
<feature type="compositionally biased region" description="Basic and acidic residues" evidence="1">
    <location>
        <begin position="328"/>
        <end position="338"/>
    </location>
</feature>
<dbReference type="PANTHER" id="PTHR36424">
    <property type="entry name" value="PHEROMONE-REGULATED MEMBRANE PROTEIN 6"/>
    <property type="match status" value="1"/>
</dbReference>
<gene>
    <name evidence="3" type="ORF">WICPIJ_007524</name>
</gene>
<evidence type="ECO:0000313" key="3">
    <source>
        <dbReference type="EMBL" id="KAH3681501.1"/>
    </source>
</evidence>
<dbReference type="PANTHER" id="PTHR36424:SF1">
    <property type="entry name" value="LOW AFFINITY K(+) TRANSPORTER 1-RELATED"/>
    <property type="match status" value="1"/>
</dbReference>
<feature type="transmembrane region" description="Helical" evidence="2">
    <location>
        <begin position="35"/>
        <end position="63"/>
    </location>
</feature>